<accession>A0A8H7TV97</accession>
<dbReference type="PRINTS" id="PR00080">
    <property type="entry name" value="SDRFAMILY"/>
</dbReference>
<dbReference type="PROSITE" id="PS00061">
    <property type="entry name" value="ADH_SHORT"/>
    <property type="match status" value="1"/>
</dbReference>
<dbReference type="AlphaFoldDB" id="A0A8H7TV97"/>
<name>A0A8H7TV97_BIOOC</name>
<dbReference type="SUPFAM" id="SSF51735">
    <property type="entry name" value="NAD(P)-binding Rossmann-fold domains"/>
    <property type="match status" value="1"/>
</dbReference>
<dbReference type="EMBL" id="JADCTT010000001">
    <property type="protein sequence ID" value="KAF9758841.1"/>
    <property type="molecule type" value="Genomic_DNA"/>
</dbReference>
<dbReference type="GO" id="GO:0016616">
    <property type="term" value="F:oxidoreductase activity, acting on the CH-OH group of donors, NAD or NADP as acceptor"/>
    <property type="evidence" value="ECO:0007669"/>
    <property type="project" value="TreeGrafter"/>
</dbReference>
<sequence>MSSSGIPPRPSRSLVGKVAIVTGAGCADGGLGSGRAIAILLAEDGASVVCVDLDLALAEKTASLVSEEHAQKQHGGRGLAMQADVSSLEDCRTVVQRTKAELGRLDILVNNVGILGPRGTAVSTELADWAKGLEINVTSMMLMAKFAVPAMLENERGDGGIRGSIVNVGSTAGLLGGANGLLYTTSKGAVVQMTRAMAVDHGQDGIRVNTVCPGTIYTPMVYSKGMTDERREARRERTLLKTEGNAWDSAAAVRFLVGGDARWITGTVLTVDAGSICYSEF</sequence>
<dbReference type="InterPro" id="IPR020904">
    <property type="entry name" value="Sc_DH/Rdtase_CS"/>
</dbReference>
<evidence type="ECO:0000313" key="4">
    <source>
        <dbReference type="Proteomes" id="UP000616885"/>
    </source>
</evidence>
<keyword evidence="2" id="KW-0521">NADP</keyword>
<dbReference type="Gene3D" id="3.40.50.720">
    <property type="entry name" value="NAD(P)-binding Rossmann-like Domain"/>
    <property type="match status" value="1"/>
</dbReference>
<dbReference type="PANTHER" id="PTHR42760:SF122">
    <property type="entry name" value="NAD(P)-BINDING PROTEIN"/>
    <property type="match status" value="1"/>
</dbReference>
<dbReference type="CDD" id="cd05233">
    <property type="entry name" value="SDR_c"/>
    <property type="match status" value="1"/>
</dbReference>
<dbReference type="InterPro" id="IPR036291">
    <property type="entry name" value="NAD(P)-bd_dom_sf"/>
</dbReference>
<dbReference type="FunFam" id="3.40.50.720:FF:000084">
    <property type="entry name" value="Short-chain dehydrogenase reductase"/>
    <property type="match status" value="1"/>
</dbReference>
<dbReference type="PANTHER" id="PTHR42760">
    <property type="entry name" value="SHORT-CHAIN DEHYDROGENASES/REDUCTASES FAMILY MEMBER"/>
    <property type="match status" value="1"/>
</dbReference>
<evidence type="ECO:0000256" key="2">
    <source>
        <dbReference type="ARBA" id="ARBA00022857"/>
    </source>
</evidence>
<dbReference type="PRINTS" id="PR00081">
    <property type="entry name" value="GDHRDH"/>
</dbReference>
<proteinExistence type="inferred from homology"/>
<protein>
    <submittedName>
        <fullName evidence="3">Uncharacterized protein</fullName>
    </submittedName>
</protein>
<organism evidence="3 4">
    <name type="scientific">Bionectria ochroleuca</name>
    <name type="common">Gliocladium roseum</name>
    <dbReference type="NCBI Taxonomy" id="29856"/>
    <lineage>
        <taxon>Eukaryota</taxon>
        <taxon>Fungi</taxon>
        <taxon>Dikarya</taxon>
        <taxon>Ascomycota</taxon>
        <taxon>Pezizomycotina</taxon>
        <taxon>Sordariomycetes</taxon>
        <taxon>Hypocreomycetidae</taxon>
        <taxon>Hypocreales</taxon>
        <taxon>Bionectriaceae</taxon>
        <taxon>Clonostachys</taxon>
    </lineage>
</organism>
<dbReference type="Pfam" id="PF13561">
    <property type="entry name" value="adh_short_C2"/>
    <property type="match status" value="1"/>
</dbReference>
<dbReference type="GO" id="GO:0006633">
    <property type="term" value="P:fatty acid biosynthetic process"/>
    <property type="evidence" value="ECO:0007669"/>
    <property type="project" value="TreeGrafter"/>
</dbReference>
<reference evidence="3" key="1">
    <citation type="submission" date="2020-10" db="EMBL/GenBank/DDBJ databases">
        <title>High-Quality Genome Resource of Clonostachys rosea strain S41 by Oxford Nanopore Long-Read Sequencing.</title>
        <authorList>
            <person name="Wang H."/>
        </authorList>
    </citation>
    <scope>NUCLEOTIDE SEQUENCE</scope>
    <source>
        <strain evidence="3">S41</strain>
    </source>
</reference>
<comment type="similarity">
    <text evidence="1">Belongs to the short-chain dehydrogenases/reductases (SDR) family.</text>
</comment>
<evidence type="ECO:0000256" key="1">
    <source>
        <dbReference type="ARBA" id="ARBA00006484"/>
    </source>
</evidence>
<dbReference type="InterPro" id="IPR002347">
    <property type="entry name" value="SDR_fam"/>
</dbReference>
<dbReference type="Proteomes" id="UP000616885">
    <property type="component" value="Unassembled WGS sequence"/>
</dbReference>
<evidence type="ECO:0000313" key="3">
    <source>
        <dbReference type="EMBL" id="KAF9758841.1"/>
    </source>
</evidence>
<comment type="caution">
    <text evidence="3">The sequence shown here is derived from an EMBL/GenBank/DDBJ whole genome shotgun (WGS) entry which is preliminary data.</text>
</comment>
<dbReference type="GO" id="GO:0048038">
    <property type="term" value="F:quinone binding"/>
    <property type="evidence" value="ECO:0007669"/>
    <property type="project" value="TreeGrafter"/>
</dbReference>
<gene>
    <name evidence="3" type="ORF">IM811_000535</name>
</gene>